<evidence type="ECO:0000256" key="3">
    <source>
        <dbReference type="ARBA" id="ARBA00012584"/>
    </source>
</evidence>
<reference evidence="16" key="1">
    <citation type="journal article" date="2020" name="mSystems">
        <title>Genome- and Community-Level Interaction Insights into Carbon Utilization and Element Cycling Functions of Hydrothermarchaeota in Hydrothermal Sediment.</title>
        <authorList>
            <person name="Zhou Z."/>
            <person name="Liu Y."/>
            <person name="Xu W."/>
            <person name="Pan J."/>
            <person name="Luo Z.H."/>
            <person name="Li M."/>
        </authorList>
    </citation>
    <scope>NUCLEOTIDE SEQUENCE [LARGE SCALE GENOMIC DNA]</scope>
    <source>
        <strain evidence="16">SpSt-648</strain>
    </source>
</reference>
<evidence type="ECO:0000256" key="9">
    <source>
        <dbReference type="ARBA" id="ARBA00022741"/>
    </source>
</evidence>
<evidence type="ECO:0000256" key="6">
    <source>
        <dbReference type="ARBA" id="ARBA00022679"/>
    </source>
</evidence>
<comment type="similarity">
    <text evidence="2 13">Belongs to the SUA5 family.</text>
</comment>
<dbReference type="InterPro" id="IPR006070">
    <property type="entry name" value="Sua5-like_dom"/>
</dbReference>
<dbReference type="PANTHER" id="PTHR17490">
    <property type="entry name" value="SUA5"/>
    <property type="match status" value="1"/>
</dbReference>
<proteinExistence type="inferred from homology"/>
<evidence type="ECO:0000259" key="15">
    <source>
        <dbReference type="PROSITE" id="PS51163"/>
    </source>
</evidence>
<feature type="binding site" evidence="14">
    <location>
        <position position="242"/>
    </location>
    <ligand>
        <name>ATP</name>
        <dbReference type="ChEBI" id="CHEBI:30616"/>
    </ligand>
</feature>
<dbReference type="GO" id="GO:0006450">
    <property type="term" value="P:regulation of translational fidelity"/>
    <property type="evidence" value="ECO:0007669"/>
    <property type="project" value="TreeGrafter"/>
</dbReference>
<dbReference type="EC" id="2.7.7.87" evidence="3 13"/>
<dbReference type="EMBL" id="DTBP01000010">
    <property type="protein sequence ID" value="HGQ73649.1"/>
    <property type="molecule type" value="Genomic_DNA"/>
</dbReference>
<sequence length="360" mass="39421">MVARLTLIVKTDPFNPDESVISKAVEILRNGGLVAFPTETVYGLGASISRKDAIKKIFSVKGRPMDNPLIVHVDSIDMFLNLTLNPPEYLINALEKLWPGPFTIVYWKSSSVPGEASANLPKAAYRSPSHRVALKLINYLGEAIVAPSANKSGKPSPTTAQHVYSDLGGSIDMIIDAGETLYGIESTIIDFTSVPPRLLRPGALAVEKISEILGIEIEIPLEARGFGEFGEALAPGMKYKHYAPEAELVVVESGDYSDLNKLINMVKKLISDARSKYRSVAVICSSETCSSYLDTNIKIIEIGSRKDIFQIAKNIFKTLRRLDEEKIEFAIVEGFEEKGLGLAVMNRLRKASGGRIVHID</sequence>
<feature type="binding site" evidence="14">
    <location>
        <position position="148"/>
    </location>
    <ligand>
        <name>ATP</name>
        <dbReference type="ChEBI" id="CHEBI:30616"/>
    </ligand>
</feature>
<feature type="binding site" evidence="14">
    <location>
        <position position="186"/>
    </location>
    <ligand>
        <name>L-threonine</name>
        <dbReference type="ChEBI" id="CHEBI:57926"/>
    </ligand>
</feature>
<feature type="binding site" evidence="14">
    <location>
        <position position="40"/>
    </location>
    <ligand>
        <name>L-threonine</name>
        <dbReference type="ChEBI" id="CHEBI:57926"/>
    </ligand>
</feature>
<comment type="subcellular location">
    <subcellularLocation>
        <location evidence="1 13">Cytoplasm</location>
    </subcellularLocation>
</comment>
<feature type="binding site" evidence="14">
    <location>
        <position position="200"/>
    </location>
    <ligand>
        <name>ATP</name>
        <dbReference type="ChEBI" id="CHEBI:30616"/>
    </ligand>
</feature>
<keyword evidence="7 13" id="KW-0819">tRNA processing</keyword>
<evidence type="ECO:0000256" key="12">
    <source>
        <dbReference type="ARBA" id="ARBA00048366"/>
    </source>
</evidence>
<comment type="function">
    <text evidence="13">Required for the formation of a threonylcarbamoyl group on adenosine at position 37 (t(6)A37) in tRNAs that read codons beginning with adenine.</text>
</comment>
<keyword evidence="5 13" id="KW-0963">Cytoplasm</keyword>
<evidence type="ECO:0000256" key="11">
    <source>
        <dbReference type="ARBA" id="ARBA00029774"/>
    </source>
</evidence>
<dbReference type="InterPro" id="IPR010923">
    <property type="entry name" value="T(6)A37_SUA5"/>
</dbReference>
<dbReference type="GO" id="GO:0005524">
    <property type="term" value="F:ATP binding"/>
    <property type="evidence" value="ECO:0007669"/>
    <property type="project" value="UniProtKB-UniRule"/>
</dbReference>
<dbReference type="GO" id="GO:0005737">
    <property type="term" value="C:cytoplasm"/>
    <property type="evidence" value="ECO:0007669"/>
    <property type="project" value="UniProtKB-SubCell"/>
</dbReference>
<feature type="binding site" evidence="14">
    <location>
        <position position="126"/>
    </location>
    <ligand>
        <name>L-threonine</name>
        <dbReference type="ChEBI" id="CHEBI:57926"/>
    </ligand>
</feature>
<evidence type="ECO:0000256" key="2">
    <source>
        <dbReference type="ARBA" id="ARBA00007663"/>
    </source>
</evidence>
<feature type="binding site" evidence="14">
    <location>
        <position position="67"/>
    </location>
    <ligand>
        <name>ATP</name>
        <dbReference type="ChEBI" id="CHEBI:30616"/>
    </ligand>
</feature>
<dbReference type="InterPro" id="IPR017945">
    <property type="entry name" value="DHBP_synth_RibB-like_a/b_dom"/>
</dbReference>
<dbReference type="SUPFAM" id="SSF55821">
    <property type="entry name" value="YrdC/RibB"/>
    <property type="match status" value="1"/>
</dbReference>
<dbReference type="Pfam" id="PF03481">
    <property type="entry name" value="Sua5_C"/>
    <property type="match status" value="1"/>
</dbReference>
<dbReference type="GO" id="GO:0008033">
    <property type="term" value="P:tRNA processing"/>
    <property type="evidence" value="ECO:0007669"/>
    <property type="project" value="UniProtKB-KW"/>
</dbReference>
<dbReference type="Gene3D" id="3.90.870.10">
    <property type="entry name" value="DHBP synthase"/>
    <property type="match status" value="1"/>
</dbReference>
<organism evidence="16">
    <name type="scientific">Staphylothermus marinus</name>
    <dbReference type="NCBI Taxonomy" id="2280"/>
    <lineage>
        <taxon>Archaea</taxon>
        <taxon>Thermoproteota</taxon>
        <taxon>Thermoprotei</taxon>
        <taxon>Desulfurococcales</taxon>
        <taxon>Desulfurococcaceae</taxon>
        <taxon>Staphylothermus</taxon>
    </lineage>
</organism>
<comment type="catalytic activity">
    <reaction evidence="12 13">
        <text>L-threonine + hydrogencarbonate + ATP = L-threonylcarbamoyladenylate + diphosphate + H2O</text>
        <dbReference type="Rhea" id="RHEA:36407"/>
        <dbReference type="ChEBI" id="CHEBI:15377"/>
        <dbReference type="ChEBI" id="CHEBI:17544"/>
        <dbReference type="ChEBI" id="CHEBI:30616"/>
        <dbReference type="ChEBI" id="CHEBI:33019"/>
        <dbReference type="ChEBI" id="CHEBI:57926"/>
        <dbReference type="ChEBI" id="CHEBI:73682"/>
        <dbReference type="EC" id="2.7.7.87"/>
    </reaction>
</comment>
<keyword evidence="9 13" id="KW-0547">Nucleotide-binding</keyword>
<dbReference type="InterPro" id="IPR038385">
    <property type="entry name" value="Sua5/YwlC_C"/>
</dbReference>
<dbReference type="PROSITE" id="PS51163">
    <property type="entry name" value="YRDC"/>
    <property type="match status" value="1"/>
</dbReference>
<feature type="binding site" evidence="14">
    <location>
        <position position="156"/>
    </location>
    <ligand>
        <name>ATP</name>
        <dbReference type="ChEBI" id="CHEBI:30616"/>
    </ligand>
</feature>
<dbReference type="InterPro" id="IPR005145">
    <property type="entry name" value="Sua5_C"/>
</dbReference>
<dbReference type="InterPro" id="IPR050156">
    <property type="entry name" value="TC-AMP_synthase_SUA5"/>
</dbReference>
<dbReference type="Pfam" id="PF01300">
    <property type="entry name" value="Sua5_yciO_yrdC"/>
    <property type="match status" value="1"/>
</dbReference>
<dbReference type="PIRSF" id="PIRSF004930">
    <property type="entry name" value="Tln_factor_SUA5"/>
    <property type="match status" value="1"/>
</dbReference>
<dbReference type="Gene3D" id="3.40.50.11030">
    <property type="entry name" value="Threonylcarbamoyl-AMP synthase, C-terminal domain"/>
    <property type="match status" value="1"/>
</dbReference>
<dbReference type="GO" id="GO:0003725">
    <property type="term" value="F:double-stranded RNA binding"/>
    <property type="evidence" value="ECO:0007669"/>
    <property type="project" value="UniProtKB-UniRule"/>
</dbReference>
<evidence type="ECO:0000256" key="10">
    <source>
        <dbReference type="ARBA" id="ARBA00022840"/>
    </source>
</evidence>
<protein>
    <recommendedName>
        <fullName evidence="4 13">Threonylcarbamoyl-AMP synthase</fullName>
        <shortName evidence="13">TC-AMP synthase</shortName>
        <ecNumber evidence="3 13">2.7.7.87</ecNumber>
    </recommendedName>
    <alternativeName>
        <fullName evidence="11 13">L-threonylcarbamoyladenylate synthase</fullName>
    </alternativeName>
</protein>
<dbReference type="NCBIfam" id="TIGR00057">
    <property type="entry name" value="L-threonylcarbamoyladenylate synthase"/>
    <property type="match status" value="1"/>
</dbReference>
<feature type="binding site" evidence="14">
    <location>
        <position position="63"/>
    </location>
    <ligand>
        <name>ATP</name>
        <dbReference type="ChEBI" id="CHEBI:30616"/>
    </ligand>
</feature>
<evidence type="ECO:0000313" key="16">
    <source>
        <dbReference type="EMBL" id="HGQ73649.1"/>
    </source>
</evidence>
<evidence type="ECO:0000256" key="13">
    <source>
        <dbReference type="PIRNR" id="PIRNR004930"/>
    </source>
</evidence>
<feature type="binding site" evidence="14">
    <location>
        <position position="72"/>
    </location>
    <ligand>
        <name>L-threonine</name>
        <dbReference type="ChEBI" id="CHEBI:57926"/>
    </ligand>
</feature>
<gene>
    <name evidence="16" type="ORF">ENU20_01020</name>
</gene>
<evidence type="ECO:0000256" key="1">
    <source>
        <dbReference type="ARBA" id="ARBA00004496"/>
    </source>
</evidence>
<dbReference type="GO" id="GO:0000049">
    <property type="term" value="F:tRNA binding"/>
    <property type="evidence" value="ECO:0007669"/>
    <property type="project" value="TreeGrafter"/>
</dbReference>
<keyword evidence="6 13" id="KW-0808">Transferase</keyword>
<keyword evidence="8 13" id="KW-0548">Nucleotidyltransferase</keyword>
<comment type="caution">
    <text evidence="16">The sequence shown here is derived from an EMBL/GenBank/DDBJ whole genome shotgun (WGS) entry which is preliminary data.</text>
</comment>
<evidence type="ECO:0000256" key="4">
    <source>
        <dbReference type="ARBA" id="ARBA00015492"/>
    </source>
</evidence>
<evidence type="ECO:0000256" key="5">
    <source>
        <dbReference type="ARBA" id="ARBA00022490"/>
    </source>
</evidence>
<dbReference type="AlphaFoldDB" id="A0A7C4NP45"/>
<evidence type="ECO:0000256" key="14">
    <source>
        <dbReference type="PIRSR" id="PIRSR004930-1"/>
    </source>
</evidence>
<keyword evidence="10 13" id="KW-0067">ATP-binding</keyword>
<feature type="binding site" evidence="14">
    <location>
        <position position="146"/>
    </location>
    <ligand>
        <name>L-threonine</name>
        <dbReference type="ChEBI" id="CHEBI:57926"/>
    </ligand>
</feature>
<name>A0A7C4NP45_STAMA</name>
<evidence type="ECO:0000256" key="7">
    <source>
        <dbReference type="ARBA" id="ARBA00022694"/>
    </source>
</evidence>
<dbReference type="PANTHER" id="PTHR17490:SF16">
    <property type="entry name" value="THREONYLCARBAMOYL-AMP SYNTHASE"/>
    <property type="match status" value="1"/>
</dbReference>
<feature type="domain" description="YrdC-like" evidence="15">
    <location>
        <begin position="18"/>
        <end position="204"/>
    </location>
</feature>
<evidence type="ECO:0000256" key="8">
    <source>
        <dbReference type="ARBA" id="ARBA00022695"/>
    </source>
</evidence>
<dbReference type="GO" id="GO:0061710">
    <property type="term" value="F:L-threonylcarbamoyladenylate synthase"/>
    <property type="evidence" value="ECO:0007669"/>
    <property type="project" value="UniProtKB-EC"/>
</dbReference>
<accession>A0A7C4NP45</accession>